<dbReference type="InterPro" id="IPR029058">
    <property type="entry name" value="AB_hydrolase_fold"/>
</dbReference>
<keyword evidence="2" id="KW-0645">Protease</keyword>
<accession>A0AAV0V5I9</accession>
<feature type="region of interest" description="Disordered" evidence="6">
    <location>
        <begin position="1"/>
        <end position="39"/>
    </location>
</feature>
<name>A0AAV0V5I9_HYABA</name>
<feature type="transmembrane region" description="Helical" evidence="7">
    <location>
        <begin position="67"/>
        <end position="88"/>
    </location>
</feature>
<dbReference type="PANTHER" id="PTHR11010">
    <property type="entry name" value="PROTEASE S28 PRO-X CARBOXYPEPTIDASE-RELATED"/>
    <property type="match status" value="1"/>
</dbReference>
<keyword evidence="7" id="KW-0812">Transmembrane</keyword>
<evidence type="ECO:0000256" key="3">
    <source>
        <dbReference type="ARBA" id="ARBA00022729"/>
    </source>
</evidence>
<dbReference type="Pfam" id="PF05577">
    <property type="entry name" value="Peptidase_S28"/>
    <property type="match status" value="1"/>
</dbReference>
<evidence type="ECO:0000256" key="4">
    <source>
        <dbReference type="ARBA" id="ARBA00022801"/>
    </source>
</evidence>
<evidence type="ECO:0000256" key="7">
    <source>
        <dbReference type="SAM" id="Phobius"/>
    </source>
</evidence>
<keyword evidence="9" id="KW-1185">Reference proteome</keyword>
<dbReference type="GO" id="GO:0008239">
    <property type="term" value="F:dipeptidyl-peptidase activity"/>
    <property type="evidence" value="ECO:0007669"/>
    <property type="project" value="TreeGrafter"/>
</dbReference>
<dbReference type="Proteomes" id="UP001162031">
    <property type="component" value="Unassembled WGS sequence"/>
</dbReference>
<evidence type="ECO:0000256" key="5">
    <source>
        <dbReference type="ARBA" id="ARBA00023180"/>
    </source>
</evidence>
<organism evidence="8 9">
    <name type="scientific">Hyaloperonospora brassicae</name>
    <name type="common">Brassica downy mildew</name>
    <name type="synonym">Peronospora brassicae</name>
    <dbReference type="NCBI Taxonomy" id="162125"/>
    <lineage>
        <taxon>Eukaryota</taxon>
        <taxon>Sar</taxon>
        <taxon>Stramenopiles</taxon>
        <taxon>Oomycota</taxon>
        <taxon>Peronosporomycetes</taxon>
        <taxon>Peronosporales</taxon>
        <taxon>Peronosporaceae</taxon>
        <taxon>Hyaloperonospora</taxon>
    </lineage>
</organism>
<dbReference type="Gene3D" id="3.40.50.1820">
    <property type="entry name" value="alpha/beta hydrolase"/>
    <property type="match status" value="1"/>
</dbReference>
<comment type="caution">
    <text evidence="8">The sequence shown here is derived from an EMBL/GenBank/DDBJ whole genome shotgun (WGS) entry which is preliminary data.</text>
</comment>
<comment type="similarity">
    <text evidence="1">Belongs to the peptidase S28 family.</text>
</comment>
<dbReference type="GO" id="GO:0070008">
    <property type="term" value="F:serine-type exopeptidase activity"/>
    <property type="evidence" value="ECO:0007669"/>
    <property type="project" value="InterPro"/>
</dbReference>
<reference evidence="8" key="1">
    <citation type="submission" date="2022-12" db="EMBL/GenBank/DDBJ databases">
        <authorList>
            <person name="Webb A."/>
        </authorList>
    </citation>
    <scope>NUCLEOTIDE SEQUENCE</scope>
    <source>
        <strain evidence="8">Hp1</strain>
    </source>
</reference>
<proteinExistence type="inferred from homology"/>
<dbReference type="InterPro" id="IPR042269">
    <property type="entry name" value="Ser_carbopepase_S28_SKS"/>
</dbReference>
<keyword evidence="4" id="KW-0378">Hydrolase</keyword>
<dbReference type="Gene3D" id="1.20.120.980">
    <property type="entry name" value="Serine carboxypeptidase S28, SKS domain"/>
    <property type="match status" value="1"/>
</dbReference>
<protein>
    <recommendedName>
        <fullName evidence="10">Lysosomal Pro-X carboxypeptidase</fullName>
    </recommendedName>
</protein>
<dbReference type="InterPro" id="IPR008758">
    <property type="entry name" value="Peptidase_S28"/>
</dbReference>
<dbReference type="GO" id="GO:0006508">
    <property type="term" value="P:proteolysis"/>
    <property type="evidence" value="ECO:0007669"/>
    <property type="project" value="UniProtKB-KW"/>
</dbReference>
<dbReference type="AlphaFoldDB" id="A0AAV0V5I9"/>
<keyword evidence="5" id="KW-0325">Glycoprotein</keyword>
<dbReference type="FunFam" id="1.20.120.980:FF:000007">
    <property type="entry name" value="Predicted protein"/>
    <property type="match status" value="1"/>
</dbReference>
<evidence type="ECO:0000256" key="6">
    <source>
        <dbReference type="SAM" id="MobiDB-lite"/>
    </source>
</evidence>
<feature type="compositionally biased region" description="Low complexity" evidence="6">
    <location>
        <begin position="29"/>
        <end position="39"/>
    </location>
</feature>
<dbReference type="SUPFAM" id="SSF53474">
    <property type="entry name" value="alpha/beta-Hydrolases"/>
    <property type="match status" value="1"/>
</dbReference>
<keyword evidence="7" id="KW-1133">Transmembrane helix</keyword>
<dbReference type="PANTHER" id="PTHR11010:SF38">
    <property type="entry name" value="LYSOSOMAL PRO-X CARBOXYPEPTIDASE"/>
    <property type="match status" value="1"/>
</dbReference>
<evidence type="ECO:0000313" key="8">
    <source>
        <dbReference type="EMBL" id="CAI5743125.1"/>
    </source>
</evidence>
<keyword evidence="3" id="KW-0732">Signal</keyword>
<gene>
    <name evidence="8" type="ORF">HBR001_LOCUS9317</name>
</gene>
<sequence length="588" mass="65818">MVARGRGAGTWASEPRSDSDKTRPLLAQSVGSSVGSTSSSSRVRVNHWQSLNVPQSYETIYNTLSNYAPASVVAVGGLSLLLSVFVLIHTQRLVSTADYRPSSLSTTNFVAPSTGRHVYADARNCTEMWITQRIDHFSNLPATYKQRYLLNTQFWDPKDKMAPVFFYTGNEGDVTLYANHTGLMWENAQTFKALVVFAEHRYYGKSFPFGDDYMQHLAYLTHDQALADYAELIYHLQKKHDAFDHPVIAFGGSYGGMLAAWFRMTYPSIVAGSIAASAPIYGFDGYPNFDGQKYWQVVTRDASPAAGSAKNCVPNAQQAWPQLFELAKTESGRATLSSLFRLCQPLTHKEQGVDLAMSVLFAFDTMAMGNFPYPSSYLTEGAVELPAWPVREACSHLAGDVSSTSLQPNESVTNTTLLEALRDAANVFYNATKDVTCFTIPTQWDYDGIWDYQYCTEMLPQETYFSTNGRTDMFWPRSTTFEDIREDCQRDWHRTPDPYGIRVRYGDSMLRSASNIVFSNGQLDPWSSAGVLHAPEDAKVTIVDIAEGAHHVDLFFSHPDDPPSIVAARETEVKMIHAWIDEYVSYKQ</sequence>
<dbReference type="EMBL" id="CANTFL010001485">
    <property type="protein sequence ID" value="CAI5743125.1"/>
    <property type="molecule type" value="Genomic_DNA"/>
</dbReference>
<keyword evidence="7" id="KW-0472">Membrane</keyword>
<evidence type="ECO:0008006" key="10">
    <source>
        <dbReference type="Google" id="ProtNLM"/>
    </source>
</evidence>
<evidence type="ECO:0000313" key="9">
    <source>
        <dbReference type="Proteomes" id="UP001162031"/>
    </source>
</evidence>
<evidence type="ECO:0000256" key="1">
    <source>
        <dbReference type="ARBA" id="ARBA00011079"/>
    </source>
</evidence>
<evidence type="ECO:0000256" key="2">
    <source>
        <dbReference type="ARBA" id="ARBA00022670"/>
    </source>
</evidence>